<dbReference type="GO" id="GO:0004497">
    <property type="term" value="F:monooxygenase activity"/>
    <property type="evidence" value="ECO:0007669"/>
    <property type="project" value="UniProtKB-KW"/>
</dbReference>
<dbReference type="InterPro" id="IPR036396">
    <property type="entry name" value="Cyt_P450_sf"/>
</dbReference>
<dbReference type="PROSITE" id="PS00086">
    <property type="entry name" value="CYTOCHROME_P450"/>
    <property type="match status" value="1"/>
</dbReference>
<dbReference type="Proteomes" id="UP000007129">
    <property type="component" value="Unassembled WGS sequence"/>
</dbReference>
<dbReference type="PRINTS" id="PR00385">
    <property type="entry name" value="P450"/>
</dbReference>
<dbReference type="OrthoDB" id="3934656at2759"/>
<evidence type="ECO:0000256" key="3">
    <source>
        <dbReference type="ARBA" id="ARBA00022723"/>
    </source>
</evidence>
<comment type="cofactor">
    <cofactor evidence="1 5">
        <name>heme</name>
        <dbReference type="ChEBI" id="CHEBI:30413"/>
    </cofactor>
</comment>
<keyword evidence="7" id="KW-0812">Transmembrane</keyword>
<dbReference type="CDD" id="cd11060">
    <property type="entry name" value="CYP57A1-like"/>
    <property type="match status" value="1"/>
</dbReference>
<dbReference type="AlphaFoldDB" id="K2RV01"/>
<dbReference type="InterPro" id="IPR050121">
    <property type="entry name" value="Cytochrome_P450_monoxygenase"/>
</dbReference>
<dbReference type="PANTHER" id="PTHR24305:SF166">
    <property type="entry name" value="CYTOCHROME P450 12A4, MITOCHONDRIAL-RELATED"/>
    <property type="match status" value="1"/>
</dbReference>
<keyword evidence="4 5" id="KW-0408">Iron</keyword>
<evidence type="ECO:0000256" key="5">
    <source>
        <dbReference type="PIRSR" id="PIRSR602401-1"/>
    </source>
</evidence>
<feature type="transmembrane region" description="Helical" evidence="7">
    <location>
        <begin position="12"/>
        <end position="34"/>
    </location>
</feature>
<evidence type="ECO:0000256" key="4">
    <source>
        <dbReference type="ARBA" id="ARBA00023004"/>
    </source>
</evidence>
<sequence>MDITREDIRKIFSLKLFLTITLTYTITTIIYRLFFHPLRKVPGPFLAKFTELWRTGKYFAGDWHDEILKLHRQYGPIVRLSPNEVSFVDKDALVQIYGHGKSNQKTDWYVTWDMPNVSRNAFMAIDIREHSMLRKRVAGAYSMSSILTMEKLLHERVDTLCARFAEIAREGTVIDLYDWASFLAFDVVGTVAFGKPFGFLDKGKDDIGLIKAIYNAFWWTSNCGYLPMGGKIVLHPATQKIADFFNSTLSGATSMTAFAKEQVLKRMESVPREGGAKRDMLDHFLSMKQPNGEPCGLFEIIGEASAIVAAGADTTAIGMRSVLGHVLLHPKSYRRIQREIDEAYSAHLAENEPQQEIPYTVLEKLPYLQACVKEGLRLHPSILWQLPRRTPPEGITIRGHYIPPSATVSMSPKAHNRCREIFGDDADEWRPERWIPGEGSSEESVREMNKFDTSFGYGSRVCIGKNLALVEIHKFIFEVLHRFDVELLNKERPWIVKSLWFSCQTEMFVKLKARS</sequence>
<dbReference type="PRINTS" id="PR00463">
    <property type="entry name" value="EP450I"/>
</dbReference>
<dbReference type="PANTHER" id="PTHR24305">
    <property type="entry name" value="CYTOCHROME P450"/>
    <property type="match status" value="1"/>
</dbReference>
<reference evidence="8 9" key="1">
    <citation type="journal article" date="2012" name="BMC Genomics">
        <title>Tools to kill: Genome of one of the most destructive plant pathogenic fungi Macrophomina phaseolina.</title>
        <authorList>
            <person name="Islam M.S."/>
            <person name="Haque M.S."/>
            <person name="Islam M.M."/>
            <person name="Emdad E.M."/>
            <person name="Halim A."/>
            <person name="Hossen Q.M.M."/>
            <person name="Hossain M.Z."/>
            <person name="Ahmed B."/>
            <person name="Rahim S."/>
            <person name="Rahman M.S."/>
            <person name="Alam M.M."/>
            <person name="Hou S."/>
            <person name="Wan X."/>
            <person name="Saito J.A."/>
            <person name="Alam M."/>
        </authorList>
    </citation>
    <scope>NUCLEOTIDE SEQUENCE [LARGE SCALE GENOMIC DNA]</scope>
    <source>
        <strain evidence="8 9">MS6</strain>
    </source>
</reference>
<dbReference type="Pfam" id="PF00067">
    <property type="entry name" value="p450"/>
    <property type="match status" value="1"/>
</dbReference>
<comment type="similarity">
    <text evidence="2 6">Belongs to the cytochrome P450 family.</text>
</comment>
<dbReference type="EMBL" id="AHHD01000185">
    <property type="protein sequence ID" value="EKG18598.1"/>
    <property type="molecule type" value="Genomic_DNA"/>
</dbReference>
<evidence type="ECO:0000256" key="7">
    <source>
        <dbReference type="SAM" id="Phobius"/>
    </source>
</evidence>
<evidence type="ECO:0000256" key="1">
    <source>
        <dbReference type="ARBA" id="ARBA00001971"/>
    </source>
</evidence>
<evidence type="ECO:0000256" key="6">
    <source>
        <dbReference type="RuleBase" id="RU000461"/>
    </source>
</evidence>
<dbReference type="InterPro" id="IPR002401">
    <property type="entry name" value="Cyt_P450_E_grp-I"/>
</dbReference>
<evidence type="ECO:0000256" key="2">
    <source>
        <dbReference type="ARBA" id="ARBA00010617"/>
    </source>
</evidence>
<dbReference type="GO" id="GO:0016705">
    <property type="term" value="F:oxidoreductase activity, acting on paired donors, with incorporation or reduction of molecular oxygen"/>
    <property type="evidence" value="ECO:0007669"/>
    <property type="project" value="InterPro"/>
</dbReference>
<name>K2RV01_MACPH</name>
<feature type="binding site" description="axial binding residue" evidence="5">
    <location>
        <position position="462"/>
    </location>
    <ligand>
        <name>heme</name>
        <dbReference type="ChEBI" id="CHEBI:30413"/>
    </ligand>
    <ligandPart>
        <name>Fe</name>
        <dbReference type="ChEBI" id="CHEBI:18248"/>
    </ligandPart>
</feature>
<keyword evidence="7" id="KW-0472">Membrane</keyword>
<dbReference type="InParanoid" id="K2RV01"/>
<dbReference type="InterPro" id="IPR001128">
    <property type="entry name" value="Cyt_P450"/>
</dbReference>
<protein>
    <submittedName>
        <fullName evidence="8">Cytochrome P450</fullName>
    </submittedName>
</protein>
<keyword evidence="3 5" id="KW-0479">Metal-binding</keyword>
<dbReference type="InterPro" id="IPR017972">
    <property type="entry name" value="Cyt_P450_CS"/>
</dbReference>
<gene>
    <name evidence="8" type="ORF">MPH_04133</name>
</gene>
<keyword evidence="6" id="KW-0503">Monooxygenase</keyword>
<dbReference type="SUPFAM" id="SSF48264">
    <property type="entry name" value="Cytochrome P450"/>
    <property type="match status" value="1"/>
</dbReference>
<evidence type="ECO:0000313" key="9">
    <source>
        <dbReference type="Proteomes" id="UP000007129"/>
    </source>
</evidence>
<accession>K2RV01</accession>
<dbReference type="GO" id="GO:0020037">
    <property type="term" value="F:heme binding"/>
    <property type="evidence" value="ECO:0007669"/>
    <property type="project" value="InterPro"/>
</dbReference>
<dbReference type="HOGENOM" id="CLU_001570_14_11_1"/>
<dbReference type="Gene3D" id="1.10.630.10">
    <property type="entry name" value="Cytochrome P450"/>
    <property type="match status" value="1"/>
</dbReference>
<keyword evidence="5 6" id="KW-0349">Heme</keyword>
<dbReference type="eggNOG" id="KOG0157">
    <property type="taxonomic scope" value="Eukaryota"/>
</dbReference>
<dbReference type="STRING" id="1126212.K2RV01"/>
<proteinExistence type="inferred from homology"/>
<dbReference type="GO" id="GO:0005506">
    <property type="term" value="F:iron ion binding"/>
    <property type="evidence" value="ECO:0007669"/>
    <property type="project" value="InterPro"/>
</dbReference>
<evidence type="ECO:0000313" key="8">
    <source>
        <dbReference type="EMBL" id="EKG18598.1"/>
    </source>
</evidence>
<keyword evidence="7" id="KW-1133">Transmembrane helix</keyword>
<keyword evidence="6" id="KW-0560">Oxidoreductase</keyword>
<organism evidence="8 9">
    <name type="scientific">Macrophomina phaseolina (strain MS6)</name>
    <name type="common">Charcoal rot fungus</name>
    <dbReference type="NCBI Taxonomy" id="1126212"/>
    <lineage>
        <taxon>Eukaryota</taxon>
        <taxon>Fungi</taxon>
        <taxon>Dikarya</taxon>
        <taxon>Ascomycota</taxon>
        <taxon>Pezizomycotina</taxon>
        <taxon>Dothideomycetes</taxon>
        <taxon>Dothideomycetes incertae sedis</taxon>
        <taxon>Botryosphaeriales</taxon>
        <taxon>Botryosphaeriaceae</taxon>
        <taxon>Macrophomina</taxon>
    </lineage>
</organism>
<dbReference type="VEuPathDB" id="FungiDB:MPH_04133"/>
<comment type="caution">
    <text evidence="8">The sequence shown here is derived from an EMBL/GenBank/DDBJ whole genome shotgun (WGS) entry which is preliminary data.</text>
</comment>